<accession>D4XM18</accession>
<dbReference type="EMBL" id="ADMT01000093">
    <property type="protein sequence ID" value="EFF83753.1"/>
    <property type="molecule type" value="Genomic_DNA"/>
</dbReference>
<dbReference type="HOGENOM" id="CLU_2271282_0_0_6"/>
<dbReference type="Proteomes" id="UP000003085">
    <property type="component" value="Unassembled WGS sequence"/>
</dbReference>
<gene>
    <name evidence="2" type="ORF">HMP0015_0760</name>
</gene>
<sequence length="102" mass="11058">MSNENQQPTPEVEQKPSSDKVSPFLSSPLPQGTPQGQQQSLQQGLASTPTGSVPKYNLPRGANTGNVGETTHFGYQTVSSDEKAQKSCRSLSFCSEQIRHHE</sequence>
<feature type="compositionally biased region" description="Low complexity" evidence="1">
    <location>
        <begin position="26"/>
        <end position="45"/>
    </location>
</feature>
<protein>
    <submittedName>
        <fullName evidence="2">Uncharacterized protein</fullName>
    </submittedName>
</protein>
<evidence type="ECO:0000313" key="3">
    <source>
        <dbReference type="Proteomes" id="UP000003085"/>
    </source>
</evidence>
<organism evidence="2 3">
    <name type="scientific">Acinetobacter haemolyticus ATCC 19194</name>
    <dbReference type="NCBI Taxonomy" id="707232"/>
    <lineage>
        <taxon>Bacteria</taxon>
        <taxon>Pseudomonadati</taxon>
        <taxon>Pseudomonadota</taxon>
        <taxon>Gammaproteobacteria</taxon>
        <taxon>Moraxellales</taxon>
        <taxon>Moraxellaceae</taxon>
        <taxon>Acinetobacter</taxon>
    </lineage>
</organism>
<evidence type="ECO:0000256" key="1">
    <source>
        <dbReference type="SAM" id="MobiDB-lite"/>
    </source>
</evidence>
<dbReference type="AlphaFoldDB" id="D4XM18"/>
<feature type="compositionally biased region" description="Polar residues" evidence="1">
    <location>
        <begin position="63"/>
        <end position="79"/>
    </location>
</feature>
<name>D4XM18_ACIHA</name>
<feature type="region of interest" description="Disordered" evidence="1">
    <location>
        <begin position="1"/>
        <end position="102"/>
    </location>
</feature>
<proteinExistence type="predicted"/>
<reference evidence="3" key="1">
    <citation type="submission" date="2010-03" db="EMBL/GenBank/DDBJ databases">
        <title>Complete sequence of Mobiluncus curtisii ATCC 43063.</title>
        <authorList>
            <person name="Muzny D."/>
            <person name="Qin X."/>
            <person name="Deng J."/>
            <person name="Jiang H."/>
            <person name="Liu Y."/>
            <person name="Qu J."/>
            <person name="Song X.-Z."/>
            <person name="Zhang L."/>
            <person name="Thornton R."/>
            <person name="Coyle M."/>
            <person name="Francisco L."/>
            <person name="Jackson L."/>
            <person name="Javaid M."/>
            <person name="Korchina V."/>
            <person name="Kovar C."/>
            <person name="Mata R."/>
            <person name="Mathew T."/>
            <person name="Ngo R."/>
            <person name="Nguyen L."/>
            <person name="Nguyen N."/>
            <person name="Okwuonu G."/>
            <person name="Ongeri F."/>
            <person name="Pham C."/>
            <person name="Simmons D."/>
            <person name="Wilczek-Boney K."/>
            <person name="Hale W."/>
            <person name="Jakkamsetti A."/>
            <person name="Pham P."/>
            <person name="Ruth R."/>
            <person name="San Lucas F."/>
            <person name="Warren J."/>
            <person name="Zhang J."/>
            <person name="Zhao Z."/>
            <person name="Zhou C."/>
            <person name="Zhu D."/>
            <person name="Lee S."/>
            <person name="Bess C."/>
            <person name="Blankenburg K."/>
            <person name="Forbes L."/>
            <person name="Fu Q."/>
            <person name="Gubbala S."/>
            <person name="Hirani K."/>
            <person name="Jayaseelan J.C."/>
            <person name="Lara F."/>
            <person name="Munidasa M."/>
            <person name="Palculict T."/>
            <person name="Patil S."/>
            <person name="Pu L.-L."/>
            <person name="Saada N."/>
            <person name="Tang L."/>
            <person name="Weissenberger G."/>
            <person name="Zhu Y."/>
            <person name="Hemphill L."/>
            <person name="Shang Y."/>
            <person name="Youmans B."/>
            <person name="Ayvaz T."/>
            <person name="Ross M."/>
            <person name="Santibanez J."/>
            <person name="Aqrawi P."/>
            <person name="Gross S."/>
            <person name="Joshi V."/>
            <person name="Fowler G."/>
            <person name="Nazareth L."/>
            <person name="Reid J."/>
            <person name="Worley K."/>
            <person name="Petrosino J."/>
            <person name="Highlander S."/>
            <person name="Gibbs R."/>
            <person name="Gibbs R."/>
        </authorList>
    </citation>
    <scope>NUCLEOTIDE SEQUENCE [LARGE SCALE GENOMIC DNA]</scope>
    <source>
        <strain evidence="3">ATCC 19194</strain>
    </source>
</reference>
<evidence type="ECO:0000313" key="2">
    <source>
        <dbReference type="EMBL" id="EFF83753.1"/>
    </source>
</evidence>
<comment type="caution">
    <text evidence="2">The sequence shown here is derived from an EMBL/GenBank/DDBJ whole genome shotgun (WGS) entry which is preliminary data.</text>
</comment>